<feature type="region of interest" description="Disordered" evidence="6">
    <location>
        <begin position="402"/>
        <end position="449"/>
    </location>
</feature>
<dbReference type="InterPro" id="IPR014886">
    <property type="entry name" value="La_xRRM"/>
</dbReference>
<evidence type="ECO:0000256" key="5">
    <source>
        <dbReference type="PROSITE-ProRule" id="PRU00332"/>
    </source>
</evidence>
<dbReference type="Pfam" id="PF05383">
    <property type="entry name" value="La"/>
    <property type="match status" value="1"/>
</dbReference>
<organism evidence="10 11">
    <name type="scientific">Dioscorea zingiberensis</name>
    <dbReference type="NCBI Taxonomy" id="325984"/>
    <lineage>
        <taxon>Eukaryota</taxon>
        <taxon>Viridiplantae</taxon>
        <taxon>Streptophyta</taxon>
        <taxon>Embryophyta</taxon>
        <taxon>Tracheophyta</taxon>
        <taxon>Spermatophyta</taxon>
        <taxon>Magnoliopsida</taxon>
        <taxon>Liliopsida</taxon>
        <taxon>Dioscoreales</taxon>
        <taxon>Dioscoreaceae</taxon>
        <taxon>Dioscorea</taxon>
    </lineage>
</organism>
<feature type="region of interest" description="Disordered" evidence="6">
    <location>
        <begin position="195"/>
        <end position="216"/>
    </location>
</feature>
<dbReference type="InterPro" id="IPR000504">
    <property type="entry name" value="RRM_dom"/>
</dbReference>
<feature type="region of interest" description="Disordered" evidence="6">
    <location>
        <begin position="282"/>
        <end position="325"/>
    </location>
</feature>
<dbReference type="Pfam" id="PF08777">
    <property type="entry name" value="RRM_3"/>
    <property type="match status" value="1"/>
</dbReference>
<evidence type="ECO:0000259" key="7">
    <source>
        <dbReference type="PROSITE" id="PS50102"/>
    </source>
</evidence>
<feature type="domain" description="HTH La-type RNA-binding" evidence="8">
    <location>
        <begin position="4"/>
        <end position="109"/>
    </location>
</feature>
<dbReference type="InterPro" id="IPR006630">
    <property type="entry name" value="La_HTH"/>
</dbReference>
<feature type="compositionally biased region" description="Basic and acidic residues" evidence="6">
    <location>
        <begin position="402"/>
        <end position="414"/>
    </location>
</feature>
<dbReference type="PRINTS" id="PR00302">
    <property type="entry name" value="LUPUSLA"/>
</dbReference>
<name>A0A9D5C1B0_9LILI</name>
<dbReference type="PROSITE" id="PS50961">
    <property type="entry name" value="HTH_LA"/>
    <property type="match status" value="1"/>
</dbReference>
<dbReference type="Gene3D" id="1.10.10.10">
    <property type="entry name" value="Winged helix-like DNA-binding domain superfamily/Winged helix DNA-binding domain"/>
    <property type="match status" value="1"/>
</dbReference>
<keyword evidence="2 5" id="KW-0694">RNA-binding</keyword>
<dbReference type="InterPro" id="IPR012677">
    <property type="entry name" value="Nucleotide-bd_a/b_plait_sf"/>
</dbReference>
<evidence type="ECO:0000256" key="3">
    <source>
        <dbReference type="ARBA" id="ARBA00023242"/>
    </source>
</evidence>
<dbReference type="PROSITE" id="PS51939">
    <property type="entry name" value="XRRM"/>
    <property type="match status" value="1"/>
</dbReference>
<gene>
    <name evidence="10" type="ORF">J5N97_025915</name>
</gene>
<evidence type="ECO:0000313" key="10">
    <source>
        <dbReference type="EMBL" id="KAJ0964777.1"/>
    </source>
</evidence>
<keyword evidence="3" id="KW-0539">Nucleus</keyword>
<dbReference type="Pfam" id="PF00076">
    <property type="entry name" value="RRM_1"/>
    <property type="match status" value="1"/>
</dbReference>
<accession>A0A9D5C1B0</accession>
<dbReference type="InterPro" id="IPR036388">
    <property type="entry name" value="WH-like_DNA-bd_sf"/>
</dbReference>
<feature type="region of interest" description="Disordered" evidence="6">
    <location>
        <begin position="236"/>
        <end position="270"/>
    </location>
</feature>
<reference evidence="10" key="1">
    <citation type="submission" date="2021-03" db="EMBL/GenBank/DDBJ databases">
        <authorList>
            <person name="Li Z."/>
            <person name="Yang C."/>
        </authorList>
    </citation>
    <scope>NUCLEOTIDE SEQUENCE</scope>
    <source>
        <strain evidence="10">Dzin_1.0</strain>
        <tissue evidence="10">Leaf</tissue>
    </source>
</reference>
<feature type="domain" description="XRRM" evidence="9">
    <location>
        <begin position="308"/>
        <end position="435"/>
    </location>
</feature>
<protein>
    <recommendedName>
        <fullName evidence="12">La protein 1</fullName>
    </recommendedName>
</protein>
<evidence type="ECO:0000259" key="8">
    <source>
        <dbReference type="PROSITE" id="PS50961"/>
    </source>
</evidence>
<feature type="domain" description="RRM" evidence="7">
    <location>
        <begin position="116"/>
        <end position="193"/>
    </location>
</feature>
<dbReference type="OrthoDB" id="439993at2759"/>
<dbReference type="InterPro" id="IPR036390">
    <property type="entry name" value="WH_DNA-bd_sf"/>
</dbReference>
<dbReference type="AlphaFoldDB" id="A0A9D5C1B0"/>
<dbReference type="Gene3D" id="3.30.70.330">
    <property type="match status" value="2"/>
</dbReference>
<dbReference type="InterPro" id="IPR035979">
    <property type="entry name" value="RBD_domain_sf"/>
</dbReference>
<evidence type="ECO:0000259" key="9">
    <source>
        <dbReference type="PROSITE" id="PS51939"/>
    </source>
</evidence>
<sequence>MAAASLDAKKAKDVLRQVEFYFSDSNLPRDNFLKKTMQESEDGLVSLALICSFTRMRSHLGLGNVKPEEVPEETVQAVADTLRKSSALKVSEDGKKIGRSTELLKPEEVIEQVDSRTIAVSPLPYDVKLEDVEAFFGKLAKVNSVRLPRHFSEKRHFCGTALVEFSVEEDAKKLLEDNLVYAGVDLEIKPKKQFDAKREKQQEEFEKSRSLKKDGSAGSYPKGLIVAFKLKSIPADSSTEENGKEKADDNVEVPETETENVIASATNDGEPIISHSLEDAEKNVEKDANLQESEHKETNVSSLENEDEAKKGESEKDAATGDKDNVVTREDLKEIFKRFGTVKYVDFRMGEESGYIRFEDSDSAVKARATAVLVEGGLTVKNCTVTLEALTGEAEKEYWDLLRGNQERTRENKGGRGRGRGHKGGRPFNGKRHQHEDSAASRPSKARKV</sequence>
<comment type="function">
    <text evidence="4">Binds to the 3' poly(U) terminus of nascent RNA polymerase III transcripts, protecting them from exonuclease digestion and facilitating their folding and maturation.</text>
</comment>
<dbReference type="CDD" id="cd12291">
    <property type="entry name" value="RRM1_La"/>
    <property type="match status" value="1"/>
</dbReference>
<proteinExistence type="predicted"/>
<comment type="subcellular location">
    <subcellularLocation>
        <location evidence="1">Nucleus</location>
    </subcellularLocation>
</comment>
<dbReference type="GO" id="GO:0006396">
    <property type="term" value="P:RNA processing"/>
    <property type="evidence" value="ECO:0007669"/>
    <property type="project" value="InterPro"/>
</dbReference>
<dbReference type="GO" id="GO:1990904">
    <property type="term" value="C:ribonucleoprotein complex"/>
    <property type="evidence" value="ECO:0007669"/>
    <property type="project" value="UniProtKB-UniRule"/>
</dbReference>
<dbReference type="SMART" id="SM00715">
    <property type="entry name" value="LA"/>
    <property type="match status" value="1"/>
</dbReference>
<feature type="compositionally biased region" description="Basic residues" evidence="6">
    <location>
        <begin position="415"/>
        <end position="433"/>
    </location>
</feature>
<keyword evidence="11" id="KW-1185">Reference proteome</keyword>
<evidence type="ECO:0000256" key="4">
    <source>
        <dbReference type="ARBA" id="ARBA00057261"/>
    </source>
</evidence>
<dbReference type="PROSITE" id="PS50102">
    <property type="entry name" value="RRM"/>
    <property type="match status" value="1"/>
</dbReference>
<dbReference type="CDD" id="cd08030">
    <property type="entry name" value="LA_like_plant"/>
    <property type="match status" value="1"/>
</dbReference>
<evidence type="ECO:0000256" key="6">
    <source>
        <dbReference type="SAM" id="MobiDB-lite"/>
    </source>
</evidence>
<dbReference type="SUPFAM" id="SSF46785">
    <property type="entry name" value="Winged helix' DNA-binding domain"/>
    <property type="match status" value="1"/>
</dbReference>
<evidence type="ECO:0000256" key="2">
    <source>
        <dbReference type="ARBA" id="ARBA00022884"/>
    </source>
</evidence>
<dbReference type="EMBL" id="JAGGNH010000008">
    <property type="protein sequence ID" value="KAJ0964777.1"/>
    <property type="molecule type" value="Genomic_DNA"/>
</dbReference>
<comment type="caution">
    <text evidence="10">The sequence shown here is derived from an EMBL/GenBank/DDBJ whole genome shotgun (WGS) entry which is preliminary data.</text>
</comment>
<dbReference type="SMART" id="SM00360">
    <property type="entry name" value="RRM"/>
    <property type="match status" value="2"/>
</dbReference>
<dbReference type="PANTHER" id="PTHR22792">
    <property type="entry name" value="LUPUS LA PROTEIN-RELATED"/>
    <property type="match status" value="1"/>
</dbReference>
<dbReference type="InterPro" id="IPR002344">
    <property type="entry name" value="Lupus_La"/>
</dbReference>
<evidence type="ECO:0000256" key="1">
    <source>
        <dbReference type="ARBA" id="ARBA00004123"/>
    </source>
</evidence>
<evidence type="ECO:0008006" key="12">
    <source>
        <dbReference type="Google" id="ProtNLM"/>
    </source>
</evidence>
<dbReference type="Proteomes" id="UP001085076">
    <property type="component" value="Miscellaneous, Linkage group lg08"/>
</dbReference>
<feature type="compositionally biased region" description="Basic and acidic residues" evidence="6">
    <location>
        <begin position="282"/>
        <end position="298"/>
    </location>
</feature>
<feature type="compositionally biased region" description="Basic and acidic residues" evidence="6">
    <location>
        <begin position="308"/>
        <end position="325"/>
    </location>
</feature>
<feature type="compositionally biased region" description="Basic and acidic residues" evidence="6">
    <location>
        <begin position="195"/>
        <end position="215"/>
    </location>
</feature>
<dbReference type="PANTHER" id="PTHR22792:SF140">
    <property type="entry name" value="ACHILLES, ISOFORM A"/>
    <property type="match status" value="1"/>
</dbReference>
<dbReference type="GO" id="GO:0003729">
    <property type="term" value="F:mRNA binding"/>
    <property type="evidence" value="ECO:0007669"/>
    <property type="project" value="TreeGrafter"/>
</dbReference>
<reference evidence="10" key="2">
    <citation type="journal article" date="2022" name="Hortic Res">
        <title>The genome of Dioscorea zingiberensis sheds light on the biosynthesis, origin and evolution of the medicinally important diosgenin saponins.</title>
        <authorList>
            <person name="Li Y."/>
            <person name="Tan C."/>
            <person name="Li Z."/>
            <person name="Guo J."/>
            <person name="Li S."/>
            <person name="Chen X."/>
            <person name="Wang C."/>
            <person name="Dai X."/>
            <person name="Yang H."/>
            <person name="Song W."/>
            <person name="Hou L."/>
            <person name="Xu J."/>
            <person name="Tong Z."/>
            <person name="Xu A."/>
            <person name="Yuan X."/>
            <person name="Wang W."/>
            <person name="Yang Q."/>
            <person name="Chen L."/>
            <person name="Sun Z."/>
            <person name="Wang K."/>
            <person name="Pan B."/>
            <person name="Chen J."/>
            <person name="Bao Y."/>
            <person name="Liu F."/>
            <person name="Qi X."/>
            <person name="Gang D.R."/>
            <person name="Wen J."/>
            <person name="Li J."/>
        </authorList>
    </citation>
    <scope>NUCLEOTIDE SEQUENCE</scope>
    <source>
        <strain evidence="10">Dzin_1.0</strain>
    </source>
</reference>
<dbReference type="FunFam" id="1.10.10.10:FF:000795">
    <property type="entry name" value="La protein 2"/>
    <property type="match status" value="1"/>
</dbReference>
<dbReference type="InterPro" id="IPR045180">
    <property type="entry name" value="La_dom_prot"/>
</dbReference>
<evidence type="ECO:0000313" key="11">
    <source>
        <dbReference type="Proteomes" id="UP001085076"/>
    </source>
</evidence>
<dbReference type="GO" id="GO:0005634">
    <property type="term" value="C:nucleus"/>
    <property type="evidence" value="ECO:0007669"/>
    <property type="project" value="UniProtKB-SubCell"/>
</dbReference>
<dbReference type="SUPFAM" id="SSF54928">
    <property type="entry name" value="RNA-binding domain, RBD"/>
    <property type="match status" value="1"/>
</dbReference>